<dbReference type="InterPro" id="IPR047589">
    <property type="entry name" value="DUF11_rpt"/>
</dbReference>
<dbReference type="NCBIfam" id="TIGR01451">
    <property type="entry name" value="B_ant_repeat"/>
    <property type="match status" value="1"/>
</dbReference>
<dbReference type="InterPro" id="IPR001434">
    <property type="entry name" value="OmcB-like_DUF11"/>
</dbReference>
<gene>
    <name evidence="2" type="ORF">S01H1_69995</name>
</gene>
<protein>
    <recommendedName>
        <fullName evidence="1">DUF11 domain-containing protein</fullName>
    </recommendedName>
</protein>
<organism evidence="2">
    <name type="scientific">marine sediment metagenome</name>
    <dbReference type="NCBI Taxonomy" id="412755"/>
    <lineage>
        <taxon>unclassified sequences</taxon>
        <taxon>metagenomes</taxon>
        <taxon>ecological metagenomes</taxon>
    </lineage>
</organism>
<feature type="domain" description="DUF11" evidence="1">
    <location>
        <begin position="106"/>
        <end position="216"/>
    </location>
</feature>
<evidence type="ECO:0000259" key="1">
    <source>
        <dbReference type="Pfam" id="PF01345"/>
    </source>
</evidence>
<proteinExistence type="predicted"/>
<dbReference type="EMBL" id="BARS01046501">
    <property type="protein sequence ID" value="GAG30027.1"/>
    <property type="molecule type" value="Genomic_DNA"/>
</dbReference>
<reference evidence="2" key="1">
    <citation type="journal article" date="2014" name="Front. Microbiol.">
        <title>High frequency of phylogenetically diverse reductive dehalogenase-homologous genes in deep subseafloor sedimentary metagenomes.</title>
        <authorList>
            <person name="Kawai M."/>
            <person name="Futagami T."/>
            <person name="Toyoda A."/>
            <person name="Takaki Y."/>
            <person name="Nishi S."/>
            <person name="Hori S."/>
            <person name="Arai W."/>
            <person name="Tsubouchi T."/>
            <person name="Morono Y."/>
            <person name="Uchiyama I."/>
            <person name="Ito T."/>
            <person name="Fujiyama A."/>
            <person name="Inagaki F."/>
            <person name="Takami H."/>
        </authorList>
    </citation>
    <scope>NUCLEOTIDE SEQUENCE</scope>
    <source>
        <strain evidence="2">Expedition CK06-06</strain>
    </source>
</reference>
<dbReference type="Pfam" id="PF01345">
    <property type="entry name" value="DUF11"/>
    <property type="match status" value="1"/>
</dbReference>
<accession>X0X3Q8</accession>
<dbReference type="PANTHER" id="PTHR34819:SF3">
    <property type="entry name" value="CELL SURFACE PROTEIN"/>
    <property type="match status" value="1"/>
</dbReference>
<dbReference type="SUPFAM" id="SSF49401">
    <property type="entry name" value="Bacterial adhesins"/>
    <property type="match status" value="1"/>
</dbReference>
<dbReference type="InterPro" id="IPR051172">
    <property type="entry name" value="Chlamydia_OmcB"/>
</dbReference>
<feature type="non-terminal residue" evidence="2">
    <location>
        <position position="1"/>
    </location>
</feature>
<dbReference type="AlphaFoldDB" id="X0X3Q8"/>
<name>X0X3Q8_9ZZZZ</name>
<dbReference type="InterPro" id="IPR008966">
    <property type="entry name" value="Adhesion_dom_sf"/>
</dbReference>
<comment type="caution">
    <text evidence="2">The sequence shown here is derived from an EMBL/GenBank/DDBJ whole genome shotgun (WGS) entry which is preliminary data.</text>
</comment>
<evidence type="ECO:0000313" key="2">
    <source>
        <dbReference type="EMBL" id="GAG30027.1"/>
    </source>
</evidence>
<dbReference type="PANTHER" id="PTHR34819">
    <property type="entry name" value="LARGE CYSTEINE-RICH PERIPLASMIC PROTEIN OMCB"/>
    <property type="match status" value="1"/>
</dbReference>
<feature type="non-terminal residue" evidence="2">
    <location>
        <position position="247"/>
    </location>
</feature>
<sequence>NTGDLRLDPVKVVDTIPEGMSYVSTGTSPLPDSSTPNPDGTWTVTWNNITSLDPGDTAPPIYLVAHIDGDKSGILINEVTAIGTPEYGPEVQDSDTAPVRVYHPGIHVEKTAQPSCGAANATIAFTITVLNTNGSVLDPVKVVDTIPKGMSYVVNSTGTTPPPDSYAENPDGTWTVTWNNVTRLDPGATTIIYLEARIDGDELGILENEVTATGTPPEGAKVKGTAFAEVLAIDAYISISPPWDINV</sequence>